<evidence type="ECO:0000256" key="4">
    <source>
        <dbReference type="ARBA" id="ARBA00022475"/>
    </source>
</evidence>
<evidence type="ECO:0000256" key="6">
    <source>
        <dbReference type="ARBA" id="ARBA00022989"/>
    </source>
</evidence>
<dbReference type="PANTHER" id="PTHR21716:SF53">
    <property type="entry name" value="PERMEASE PERM-RELATED"/>
    <property type="match status" value="1"/>
</dbReference>
<keyword evidence="3" id="KW-0813">Transport</keyword>
<feature type="transmembrane region" description="Helical" evidence="9">
    <location>
        <begin position="47"/>
        <end position="65"/>
    </location>
</feature>
<accession>A0A4P6EL16</accession>
<dbReference type="RefSeq" id="WP_129201708.1">
    <property type="nucleotide sequence ID" value="NZ_CP035495.1"/>
</dbReference>
<evidence type="ECO:0000256" key="1">
    <source>
        <dbReference type="ARBA" id="ARBA00004651"/>
    </source>
</evidence>
<feature type="transmembrane region" description="Helical" evidence="9">
    <location>
        <begin position="226"/>
        <end position="257"/>
    </location>
</feature>
<evidence type="ECO:0000313" key="11">
    <source>
        <dbReference type="Proteomes" id="UP000291758"/>
    </source>
</evidence>
<feature type="transmembrane region" description="Helical" evidence="9">
    <location>
        <begin position="263"/>
        <end position="296"/>
    </location>
</feature>
<evidence type="ECO:0000256" key="9">
    <source>
        <dbReference type="SAM" id="Phobius"/>
    </source>
</evidence>
<feature type="region of interest" description="Disordered" evidence="8">
    <location>
        <begin position="388"/>
        <end position="421"/>
    </location>
</feature>
<dbReference type="AlphaFoldDB" id="A0A4P6EL16"/>
<dbReference type="Proteomes" id="UP000291758">
    <property type="component" value="Chromosome"/>
</dbReference>
<dbReference type="GO" id="GO:0055085">
    <property type="term" value="P:transmembrane transport"/>
    <property type="evidence" value="ECO:0007669"/>
    <property type="project" value="TreeGrafter"/>
</dbReference>
<sequence>MSVEPVRPGAHPVPGSVRAAAAWSWRLLLIGLLVAAVLWLLSQLKTIVVPVAVAVLLAVLLRPLRDTLERWLRLRRGLATAVSMLGFLAVVVALVALAGRQIVAGFTDLADQAVAGFDEVRAWLASGPLDIGTDQLNGYWEQISDALTDAGGTSTIVTGALGAATTVGHVLVGALIALFCTVFFLIDGRGIWTWLVNLLPMGAREKVHQAGRRGIVTLSAYVRTQVLVALVDAAGIGIGSAFFVPALALPLGILVFVGSFVPIVGAIVTGVIACVVVLVAQGWVAALIMLAIVLLVQQIEGHVLQPFLMGHAVSLHPVAVVLVVAAGSLAAGIIGALFSVPLAAVLNTVMLYLHGTDKFPALGTDDHLPLLRRRPSLPALGLSQRTGLRWVRAEGPEPDADDPTGDVDAREATRRDDGDDR</sequence>
<feature type="compositionally biased region" description="Acidic residues" evidence="8">
    <location>
        <begin position="396"/>
        <end position="405"/>
    </location>
</feature>
<protein>
    <submittedName>
        <fullName evidence="10">AI-2E family transporter</fullName>
    </submittedName>
</protein>
<dbReference type="PANTHER" id="PTHR21716">
    <property type="entry name" value="TRANSMEMBRANE PROTEIN"/>
    <property type="match status" value="1"/>
</dbReference>
<feature type="transmembrane region" description="Helical" evidence="9">
    <location>
        <begin position="20"/>
        <end position="41"/>
    </location>
</feature>
<dbReference type="OrthoDB" id="9784366at2"/>
<dbReference type="GO" id="GO:0005886">
    <property type="term" value="C:plasma membrane"/>
    <property type="evidence" value="ECO:0007669"/>
    <property type="project" value="UniProtKB-SubCell"/>
</dbReference>
<reference evidence="10 11" key="1">
    <citation type="submission" date="2019-01" db="EMBL/GenBank/DDBJ databases">
        <title>Genome sequencing of strain 2JSPR-7.</title>
        <authorList>
            <person name="Heo J."/>
            <person name="Kim S.-J."/>
            <person name="Kim J.-S."/>
            <person name="Hong S.-B."/>
            <person name="Kwon S.-W."/>
        </authorList>
    </citation>
    <scope>NUCLEOTIDE SEQUENCE [LARGE SCALE GENOMIC DNA]</scope>
    <source>
        <strain evidence="10 11">2JSPR-7</strain>
    </source>
</reference>
<feature type="transmembrane region" description="Helical" evidence="9">
    <location>
        <begin position="77"/>
        <end position="99"/>
    </location>
</feature>
<keyword evidence="6 9" id="KW-1133">Transmembrane helix</keyword>
<gene>
    <name evidence="10" type="ORF">ET495_00330</name>
</gene>
<evidence type="ECO:0000313" key="10">
    <source>
        <dbReference type="EMBL" id="QAY61999.1"/>
    </source>
</evidence>
<proteinExistence type="inferred from homology"/>
<evidence type="ECO:0000256" key="2">
    <source>
        <dbReference type="ARBA" id="ARBA00009773"/>
    </source>
</evidence>
<organism evidence="10 11">
    <name type="scientific">Xylanimonas allomyrinae</name>
    <dbReference type="NCBI Taxonomy" id="2509459"/>
    <lineage>
        <taxon>Bacteria</taxon>
        <taxon>Bacillati</taxon>
        <taxon>Actinomycetota</taxon>
        <taxon>Actinomycetes</taxon>
        <taxon>Micrococcales</taxon>
        <taxon>Promicromonosporaceae</taxon>
        <taxon>Xylanimonas</taxon>
    </lineage>
</organism>
<keyword evidence="4" id="KW-1003">Cell membrane</keyword>
<evidence type="ECO:0000256" key="8">
    <source>
        <dbReference type="SAM" id="MobiDB-lite"/>
    </source>
</evidence>
<keyword evidence="11" id="KW-1185">Reference proteome</keyword>
<dbReference type="KEGG" id="xyl:ET495_00330"/>
<evidence type="ECO:0000256" key="3">
    <source>
        <dbReference type="ARBA" id="ARBA00022448"/>
    </source>
</evidence>
<evidence type="ECO:0000256" key="5">
    <source>
        <dbReference type="ARBA" id="ARBA00022692"/>
    </source>
</evidence>
<feature type="transmembrane region" description="Helical" evidence="9">
    <location>
        <begin position="167"/>
        <end position="186"/>
    </location>
</feature>
<comment type="similarity">
    <text evidence="2">Belongs to the autoinducer-2 exporter (AI-2E) (TC 2.A.86) family.</text>
</comment>
<dbReference type="Pfam" id="PF01594">
    <property type="entry name" value="AI-2E_transport"/>
    <property type="match status" value="1"/>
</dbReference>
<evidence type="ECO:0000256" key="7">
    <source>
        <dbReference type="ARBA" id="ARBA00023136"/>
    </source>
</evidence>
<feature type="compositionally biased region" description="Basic and acidic residues" evidence="8">
    <location>
        <begin position="407"/>
        <end position="421"/>
    </location>
</feature>
<dbReference type="InterPro" id="IPR002549">
    <property type="entry name" value="AI-2E-like"/>
</dbReference>
<name>A0A4P6EL16_9MICO</name>
<keyword evidence="5 9" id="KW-0812">Transmembrane</keyword>
<comment type="subcellular location">
    <subcellularLocation>
        <location evidence="1">Cell membrane</location>
        <topology evidence="1">Multi-pass membrane protein</topology>
    </subcellularLocation>
</comment>
<keyword evidence="7 9" id="KW-0472">Membrane</keyword>
<dbReference type="EMBL" id="CP035495">
    <property type="protein sequence ID" value="QAY61999.1"/>
    <property type="molecule type" value="Genomic_DNA"/>
</dbReference>